<dbReference type="AlphaFoldDB" id="A0A5A9NN07"/>
<comment type="caution">
    <text evidence="7">The sequence shown here is derived from an EMBL/GenBank/DDBJ whole genome shotgun (WGS) entry which is preliminary data.</text>
</comment>
<dbReference type="GO" id="GO:0007165">
    <property type="term" value="P:signal transduction"/>
    <property type="evidence" value="ECO:0007669"/>
    <property type="project" value="TreeGrafter"/>
</dbReference>
<feature type="region of interest" description="Disordered" evidence="5">
    <location>
        <begin position="640"/>
        <end position="664"/>
    </location>
</feature>
<evidence type="ECO:0000313" key="7">
    <source>
        <dbReference type="EMBL" id="KAA0710349.1"/>
    </source>
</evidence>
<feature type="compositionally biased region" description="Polar residues" evidence="5">
    <location>
        <begin position="1130"/>
        <end position="1140"/>
    </location>
</feature>
<feature type="region of interest" description="Disordered" evidence="5">
    <location>
        <begin position="835"/>
        <end position="1088"/>
    </location>
</feature>
<feature type="region of interest" description="Disordered" evidence="5">
    <location>
        <begin position="562"/>
        <end position="598"/>
    </location>
</feature>
<keyword evidence="8" id="KW-1185">Reference proteome</keyword>
<dbReference type="Proteomes" id="UP000324632">
    <property type="component" value="Chromosome 16"/>
</dbReference>
<feature type="region of interest" description="Disordered" evidence="5">
    <location>
        <begin position="737"/>
        <end position="787"/>
    </location>
</feature>
<name>A0A5A9NN07_9TELE</name>
<dbReference type="SUPFAM" id="SSF56024">
    <property type="entry name" value="Phospholipase D/nuclease"/>
    <property type="match status" value="1"/>
</dbReference>
<dbReference type="OrthoDB" id="9832446at2759"/>
<feature type="region of interest" description="Disordered" evidence="5">
    <location>
        <begin position="688"/>
        <end position="716"/>
    </location>
</feature>
<proteinExistence type="inferred from homology"/>
<sequence length="1179" mass="133006">MARLSQSSSVGENPLDPNYLRPHYREEYRMAIDALVEEDAAGYYNFLQNANVSDFLSRPEIEFIKSTVKTPQSAGNVPELAYGEIDEEGSSDTYWPMHSDLDAPGLDLGWPLQHHSFMGPTEVTTLVNPSDPEMPSIKEQARQLIKNAHQVIAVVMDIFTDVDIFSDLLDAAARHVPVYILLDEHNAHLFVAMVTSCKVNLEMIHMIRVRTVAGITYFCRTGKSFKGQVMDRFLLTDCRAVLSGNYSFMWSFEKIHRCIAHLFLGELVAAFDEEFRILFAQSQPLVVEHALVPMPQDNTSNYFGSQFGLNRTQSLRNPRGFQRQIELSGYPFGDRVDSVLPFRRDDPFRHTLEPGTGAMQVTKQVSQQLKMQQSFLDQGRSMFASRQVETNAFKRHSYAEGTRETYGASRQYMKHRVMNNLEESESHYQREQHYYQGQGEGVGPDLEHGHYDRIAYGIHQTDRYSESGYPPELEAPANLNVLSSDDLHSDSGKQYNAGGRYDPQSHKRPAAGHAYACQSSPTQPNPTDHVQMLSTGEQARQTQDPTVKQGLRSWRINSFLNTYEDGGEEGLNQPTGPDAFDEPQQQPDSKPFYSEAPASYFKPRFGKPIIPDRSLVKDSNYDLGPTGTESLMKPAISATSLASSTDNDKEMEVREPRETSITKHESFRTRMNPMLQRSSRLRSSLIFSSSKLEQHSSSQIKSGGELQEEKEENEPVRYSSIVAEILEKRRSLSREPYDWSKHKRTDEKDSQNSSTGDLTSLKDTSKIKEEPIKEKEKKDNLVTEDQNKVIQPTEPLKSQPTPFYLNMNDPASRLQYFKDLAAQRKAPRVNIEVGSRREPTVGPKSGISDTSPSATTSKFPNASITTSHESTVIRQDPVVMQPETTAKHPDIPSKPKHFELSVDKKYTNTKPLTENKADASKKEPAKEPIKTNKPFPSPKFLKPFKAPQARRISCGEEILTDATDSEKSELKKSRSFSTSGITHTESKEGLTRQGSNASINLVGSDGKDTKALDFLKKQTQRLKGLLGPKGEKKHSGSPEDKTMKTVHEVQEEPPNKEKPSESENNKPITKSTQSRYQSSTSNVIFSSNLRDDTKVILEQISANSQKNRQELAKQAEESGKAEGDKKDDVSNSSFQYQSQKRFGRTPVNPQERDNLLKRIESMRKEKKVYSRFEMGNNLG</sequence>
<dbReference type="GO" id="GO:0019901">
    <property type="term" value="F:protein kinase binding"/>
    <property type="evidence" value="ECO:0007669"/>
    <property type="project" value="TreeGrafter"/>
</dbReference>
<feature type="compositionally biased region" description="Basic and acidic residues" evidence="5">
    <location>
        <begin position="646"/>
        <end position="664"/>
    </location>
</feature>
<dbReference type="GO" id="GO:0045104">
    <property type="term" value="P:intermediate filament cytoskeleton organization"/>
    <property type="evidence" value="ECO:0007669"/>
    <property type="project" value="TreeGrafter"/>
</dbReference>
<keyword evidence="3" id="KW-0963">Cytoplasm</keyword>
<comment type="similarity">
    <text evidence="2">Belongs to the FAM83 family.</text>
</comment>
<keyword evidence="4" id="KW-0206">Cytoskeleton</keyword>
<evidence type="ECO:0000256" key="3">
    <source>
        <dbReference type="ARBA" id="ARBA00022490"/>
    </source>
</evidence>
<evidence type="ECO:0000256" key="2">
    <source>
        <dbReference type="ARBA" id="ARBA00006937"/>
    </source>
</evidence>
<dbReference type="EMBL" id="SOYY01000016">
    <property type="protein sequence ID" value="KAA0710349.1"/>
    <property type="molecule type" value="Genomic_DNA"/>
</dbReference>
<comment type="subcellular location">
    <subcellularLocation>
        <location evidence="1">Cytoplasm</location>
        <location evidence="1">Cytoskeleton</location>
    </subcellularLocation>
</comment>
<accession>A0A5A9NN07</accession>
<feature type="compositionally biased region" description="Low complexity" evidence="5">
    <location>
        <begin position="688"/>
        <end position="698"/>
    </location>
</feature>
<dbReference type="PANTHER" id="PTHR16181:SF26">
    <property type="entry name" value="PROTEIN FAM83H"/>
    <property type="match status" value="1"/>
</dbReference>
<dbReference type="FunFam" id="3.30.870.10:FF:000004">
    <property type="entry name" value="protein FAM83H isoform X2"/>
    <property type="match status" value="1"/>
</dbReference>
<protein>
    <submittedName>
        <fullName evidence="7">Protein FAM83H</fullName>
    </submittedName>
</protein>
<feature type="compositionally biased region" description="Basic and acidic residues" evidence="5">
    <location>
        <begin position="885"/>
        <end position="906"/>
    </location>
</feature>
<organism evidence="7 8">
    <name type="scientific">Triplophysa tibetana</name>
    <dbReference type="NCBI Taxonomy" id="1572043"/>
    <lineage>
        <taxon>Eukaryota</taxon>
        <taxon>Metazoa</taxon>
        <taxon>Chordata</taxon>
        <taxon>Craniata</taxon>
        <taxon>Vertebrata</taxon>
        <taxon>Euteleostomi</taxon>
        <taxon>Actinopterygii</taxon>
        <taxon>Neopterygii</taxon>
        <taxon>Teleostei</taxon>
        <taxon>Ostariophysi</taxon>
        <taxon>Cypriniformes</taxon>
        <taxon>Nemacheilidae</taxon>
        <taxon>Triplophysa</taxon>
    </lineage>
</organism>
<feature type="compositionally biased region" description="Polar residues" evidence="5">
    <location>
        <begin position="992"/>
        <end position="1001"/>
    </location>
</feature>
<dbReference type="GO" id="GO:1990254">
    <property type="term" value="F:keratin filament binding"/>
    <property type="evidence" value="ECO:0007669"/>
    <property type="project" value="TreeGrafter"/>
</dbReference>
<dbReference type="InterPro" id="IPR050944">
    <property type="entry name" value="FAM83"/>
</dbReference>
<gene>
    <name evidence="7" type="ORF">E1301_Tti012448</name>
</gene>
<feature type="compositionally biased region" description="Basic and acidic residues" evidence="5">
    <location>
        <begin position="763"/>
        <end position="787"/>
    </location>
</feature>
<dbReference type="GO" id="GO:0045095">
    <property type="term" value="C:keratin filament"/>
    <property type="evidence" value="ECO:0007669"/>
    <property type="project" value="TreeGrafter"/>
</dbReference>
<feature type="compositionally biased region" description="Basic and acidic residues" evidence="5">
    <location>
        <begin position="737"/>
        <end position="750"/>
    </location>
</feature>
<feature type="compositionally biased region" description="Polar residues" evidence="5">
    <location>
        <begin position="517"/>
        <end position="546"/>
    </location>
</feature>
<evidence type="ECO:0000256" key="1">
    <source>
        <dbReference type="ARBA" id="ARBA00004245"/>
    </source>
</evidence>
<dbReference type="GO" id="GO:0044380">
    <property type="term" value="P:protein localization to cytoskeleton"/>
    <property type="evidence" value="ECO:0007669"/>
    <property type="project" value="TreeGrafter"/>
</dbReference>
<feature type="compositionally biased region" description="Polar residues" evidence="5">
    <location>
        <begin position="847"/>
        <end position="873"/>
    </location>
</feature>
<reference evidence="7 8" key="1">
    <citation type="journal article" date="2019" name="Mol. Ecol. Resour.">
        <title>Chromosome-level genome assembly of Triplophysa tibetana, a fish adapted to the harsh high-altitude environment of the Tibetan Plateau.</title>
        <authorList>
            <person name="Yang X."/>
            <person name="Liu H."/>
            <person name="Ma Z."/>
            <person name="Zou Y."/>
            <person name="Zou M."/>
            <person name="Mao Y."/>
            <person name="Li X."/>
            <person name="Wang H."/>
            <person name="Chen T."/>
            <person name="Wang W."/>
            <person name="Yang R."/>
        </authorList>
    </citation>
    <scope>NUCLEOTIDE SEQUENCE [LARGE SCALE GENOMIC DNA]</scope>
    <source>
        <strain evidence="7">TTIB1903HZAU</strain>
        <tissue evidence="7">Muscle</tissue>
    </source>
</reference>
<evidence type="ECO:0000313" key="8">
    <source>
        <dbReference type="Proteomes" id="UP000324632"/>
    </source>
</evidence>
<dbReference type="Pfam" id="PF07894">
    <property type="entry name" value="SACK1"/>
    <property type="match status" value="1"/>
</dbReference>
<evidence type="ECO:0000256" key="4">
    <source>
        <dbReference type="ARBA" id="ARBA00023212"/>
    </source>
</evidence>
<evidence type="ECO:0000259" key="6">
    <source>
        <dbReference type="Pfam" id="PF07894"/>
    </source>
</evidence>
<feature type="region of interest" description="Disordered" evidence="5">
    <location>
        <begin position="1100"/>
        <end position="1153"/>
    </location>
</feature>
<feature type="compositionally biased region" description="Basic and acidic residues" evidence="5">
    <location>
        <begin position="1029"/>
        <end position="1064"/>
    </location>
</feature>
<feature type="domain" description="Scaffolding anchor of CK1" evidence="6">
    <location>
        <begin position="13"/>
        <end position="284"/>
    </location>
</feature>
<feature type="compositionally biased region" description="Polar residues" evidence="5">
    <location>
        <begin position="751"/>
        <end position="762"/>
    </location>
</feature>
<dbReference type="GO" id="GO:0030335">
    <property type="term" value="P:positive regulation of cell migration"/>
    <property type="evidence" value="ECO:0007669"/>
    <property type="project" value="TreeGrafter"/>
</dbReference>
<feature type="region of interest" description="Disordered" evidence="5">
    <location>
        <begin position="482"/>
        <end position="548"/>
    </location>
</feature>
<feature type="compositionally biased region" description="Polar residues" evidence="5">
    <location>
        <begin position="1068"/>
        <end position="1088"/>
    </location>
</feature>
<dbReference type="Gene3D" id="3.30.870.10">
    <property type="entry name" value="Endonuclease Chain A"/>
    <property type="match status" value="1"/>
</dbReference>
<evidence type="ECO:0000256" key="5">
    <source>
        <dbReference type="SAM" id="MobiDB-lite"/>
    </source>
</evidence>
<feature type="compositionally biased region" description="Basic and acidic residues" evidence="5">
    <location>
        <begin position="1005"/>
        <end position="1016"/>
    </location>
</feature>
<dbReference type="PANTHER" id="PTHR16181">
    <property type="entry name" value="PROTEIN FAM83A-RELATED"/>
    <property type="match status" value="1"/>
</dbReference>
<feature type="compositionally biased region" description="Basic and acidic residues" evidence="5">
    <location>
        <begin position="1107"/>
        <end position="1129"/>
    </location>
</feature>
<dbReference type="InterPro" id="IPR012461">
    <property type="entry name" value="SACK1"/>
</dbReference>
<feature type="compositionally biased region" description="Basic and acidic residues" evidence="5">
    <location>
        <begin position="913"/>
        <end position="930"/>
    </location>
</feature>